<organism evidence="3 4">
    <name type="scientific">Eleusine coracana subsp. coracana</name>
    <dbReference type="NCBI Taxonomy" id="191504"/>
    <lineage>
        <taxon>Eukaryota</taxon>
        <taxon>Viridiplantae</taxon>
        <taxon>Streptophyta</taxon>
        <taxon>Embryophyta</taxon>
        <taxon>Tracheophyta</taxon>
        <taxon>Spermatophyta</taxon>
        <taxon>Magnoliopsida</taxon>
        <taxon>Liliopsida</taxon>
        <taxon>Poales</taxon>
        <taxon>Poaceae</taxon>
        <taxon>PACMAD clade</taxon>
        <taxon>Chloridoideae</taxon>
        <taxon>Cynodonteae</taxon>
        <taxon>Eleusininae</taxon>
        <taxon>Eleusine</taxon>
    </lineage>
</organism>
<dbReference type="GO" id="GO:0015918">
    <property type="term" value="P:sterol transport"/>
    <property type="evidence" value="ECO:0007669"/>
    <property type="project" value="TreeGrafter"/>
</dbReference>
<dbReference type="PROSITE" id="PS50156">
    <property type="entry name" value="SSD"/>
    <property type="match status" value="1"/>
</dbReference>
<dbReference type="Pfam" id="PF22314">
    <property type="entry name" value="NPC1_MLD"/>
    <property type="match status" value="1"/>
</dbReference>
<feature type="transmembrane region" description="Helical" evidence="1">
    <location>
        <begin position="325"/>
        <end position="347"/>
    </location>
</feature>
<dbReference type="AlphaFoldDB" id="A0AAV5ETJ9"/>
<sequence length="604" mass="66549">MLTPLLWVSSGSRAADEKNYFDSHLAPFYRIEQLVLATSASGGSKAPTIVNDNSMKLLFQIQKKIDDLRANYSGSTVSLADICLKPLGTDCATQSVLQYFQMDPKNYDDSGIDHAKFCFQHYTSEETCLSTFQSPIDPSTILGGFPGNEFTEASALVITYPVNNKVETTGEENGKAVAWERAFIKLVQGFPGIWTLGPYKTDQCERNYIVLWKRVRFQVLLGLSGVVLVLSVLGSMGFFSAIGVKSTLIIMEVIPFLVLAVGVDNMCILVHAVKRQPDQAVLEQRLSDALVEVGPSITLASLAEVLAFAVSAINPMPATRVFAMFAALAVLMDFLLQVTAFVALIVFDLRRAQDGRIDCVPCVRISSSTTAGDGDDGQKLHLLARYMKALSTRLQPGLEQQIVLPRNSYLQDYFDDLAKYMKVGPPLYFVVKDFNYSSASEHTKRICSINQCNSNSLLNEIAKQSLSPEYSYIAKPAASWLDDFLIWMSPEAFGCCRKFVNGSYCPPDDQVLDKPLYFSGYESGIIQASAFRTYHTPLNKQSDYVNSMRAARDFSSKISEDLQGVMAILGIQLNAISVVNLVMSIGIAVEFCVHITHAFMVGAL</sequence>
<proteinExistence type="predicted"/>
<feature type="domain" description="SSD" evidence="2">
    <location>
        <begin position="226"/>
        <end position="347"/>
    </location>
</feature>
<protein>
    <recommendedName>
        <fullName evidence="2">SSD domain-containing protein</fullName>
    </recommendedName>
</protein>
<evidence type="ECO:0000313" key="4">
    <source>
        <dbReference type="Proteomes" id="UP001054889"/>
    </source>
</evidence>
<evidence type="ECO:0000259" key="2">
    <source>
        <dbReference type="PROSITE" id="PS50156"/>
    </source>
</evidence>
<keyword evidence="1" id="KW-0472">Membrane</keyword>
<evidence type="ECO:0000256" key="1">
    <source>
        <dbReference type="SAM" id="Phobius"/>
    </source>
</evidence>
<dbReference type="InterPro" id="IPR053958">
    <property type="entry name" value="HMGCR/SNAP/NPC1-like_SSD"/>
</dbReference>
<dbReference type="Pfam" id="PF12349">
    <property type="entry name" value="Sterol-sensing"/>
    <property type="match status" value="1"/>
</dbReference>
<dbReference type="EMBL" id="BQKI01000079">
    <property type="protein sequence ID" value="GJN26728.1"/>
    <property type="molecule type" value="Genomic_DNA"/>
</dbReference>
<reference evidence="3" key="1">
    <citation type="journal article" date="2018" name="DNA Res.">
        <title>Multiple hybrid de novo genome assembly of finger millet, an orphan allotetraploid crop.</title>
        <authorList>
            <person name="Hatakeyama M."/>
            <person name="Aluri S."/>
            <person name="Balachadran M.T."/>
            <person name="Sivarajan S.R."/>
            <person name="Patrignani A."/>
            <person name="Gruter S."/>
            <person name="Poveda L."/>
            <person name="Shimizu-Inatsugi R."/>
            <person name="Baeten J."/>
            <person name="Francoijs K.J."/>
            <person name="Nataraja K.N."/>
            <person name="Reddy Y.A.N."/>
            <person name="Phadnis S."/>
            <person name="Ravikumar R.L."/>
            <person name="Schlapbach R."/>
            <person name="Sreeman S.M."/>
            <person name="Shimizu K.K."/>
        </authorList>
    </citation>
    <scope>NUCLEOTIDE SEQUENCE</scope>
</reference>
<dbReference type="GO" id="GO:0016020">
    <property type="term" value="C:membrane"/>
    <property type="evidence" value="ECO:0007669"/>
    <property type="project" value="TreeGrafter"/>
</dbReference>
<comment type="caution">
    <text evidence="3">The sequence shown here is derived from an EMBL/GenBank/DDBJ whole genome shotgun (WGS) entry which is preliminary data.</text>
</comment>
<evidence type="ECO:0000313" key="3">
    <source>
        <dbReference type="EMBL" id="GJN26728.1"/>
    </source>
</evidence>
<feature type="transmembrane region" description="Helical" evidence="1">
    <location>
        <begin position="219"/>
        <end position="241"/>
    </location>
</feature>
<dbReference type="SUPFAM" id="SSF82866">
    <property type="entry name" value="Multidrug efflux transporter AcrB transmembrane domain"/>
    <property type="match status" value="2"/>
</dbReference>
<keyword evidence="4" id="KW-1185">Reference proteome</keyword>
<dbReference type="GO" id="GO:0032934">
    <property type="term" value="F:sterol binding"/>
    <property type="evidence" value="ECO:0007669"/>
    <property type="project" value="TreeGrafter"/>
</dbReference>
<dbReference type="PANTHER" id="PTHR45727:SF2">
    <property type="entry name" value="NPC INTRACELLULAR CHOLESTEROL TRANSPORTER 1"/>
    <property type="match status" value="1"/>
</dbReference>
<dbReference type="Gene3D" id="1.20.1640.10">
    <property type="entry name" value="Multidrug efflux transporter AcrB transmembrane domain"/>
    <property type="match status" value="1"/>
</dbReference>
<dbReference type="InterPro" id="IPR053956">
    <property type="entry name" value="NPC1_MLD"/>
</dbReference>
<dbReference type="PANTHER" id="PTHR45727">
    <property type="entry name" value="NPC INTRACELLULAR CHOLESTEROL TRANSPORTER 1"/>
    <property type="match status" value="1"/>
</dbReference>
<feature type="transmembrane region" description="Helical" evidence="1">
    <location>
        <begin position="293"/>
        <end position="313"/>
    </location>
</feature>
<dbReference type="InterPro" id="IPR000731">
    <property type="entry name" value="SSD"/>
</dbReference>
<gene>
    <name evidence="3" type="primary">gb14686</name>
    <name evidence="3" type="ORF">PR202_gb14686</name>
</gene>
<dbReference type="Proteomes" id="UP001054889">
    <property type="component" value="Unassembled WGS sequence"/>
</dbReference>
<reference evidence="3" key="2">
    <citation type="submission" date="2021-12" db="EMBL/GenBank/DDBJ databases">
        <title>Resequencing data analysis of finger millet.</title>
        <authorList>
            <person name="Hatakeyama M."/>
            <person name="Aluri S."/>
            <person name="Balachadran M.T."/>
            <person name="Sivarajan S.R."/>
            <person name="Poveda L."/>
            <person name="Shimizu-Inatsugi R."/>
            <person name="Schlapbach R."/>
            <person name="Sreeman S.M."/>
            <person name="Shimizu K.K."/>
        </authorList>
    </citation>
    <scope>NUCLEOTIDE SEQUENCE</scope>
</reference>
<keyword evidence="1" id="KW-1133">Transmembrane helix</keyword>
<feature type="transmembrane region" description="Helical" evidence="1">
    <location>
        <begin position="253"/>
        <end position="273"/>
    </location>
</feature>
<accession>A0AAV5ETJ9</accession>
<keyword evidence="1" id="KW-0812">Transmembrane</keyword>
<name>A0AAV5ETJ9_ELECO</name>